<name>A0A9E7C1U1_9ACTN</name>
<proteinExistence type="predicted"/>
<gene>
    <name evidence="1" type="ORF">DSM104329_03189</name>
</gene>
<dbReference type="AlphaFoldDB" id="A0A9E7C1U1"/>
<evidence type="ECO:0008006" key="3">
    <source>
        <dbReference type="Google" id="ProtNLM"/>
    </source>
</evidence>
<sequence>MAFASALLGAATGLRSQLGVASVMVLEEPGLPRVFRHRWNRRLTVAAAAGELVADKLASTPSRLEPPAFTSRLVLGALAAALHARTRNAPWVHAAAIGAGVAAVSARLGHDVRAGFDKHVPDPVVAVAEDGVAIGLAVAGATR</sequence>
<keyword evidence="2" id="KW-1185">Reference proteome</keyword>
<accession>A0A9E7C1U1</accession>
<dbReference type="EMBL" id="CP087164">
    <property type="protein sequence ID" value="UGS36778.1"/>
    <property type="molecule type" value="Genomic_DNA"/>
</dbReference>
<evidence type="ECO:0000313" key="2">
    <source>
        <dbReference type="Proteomes" id="UP001162834"/>
    </source>
</evidence>
<dbReference type="Proteomes" id="UP001162834">
    <property type="component" value="Chromosome"/>
</dbReference>
<protein>
    <recommendedName>
        <fullName evidence="3">DUF4126 domain-containing protein</fullName>
    </recommendedName>
</protein>
<evidence type="ECO:0000313" key="1">
    <source>
        <dbReference type="EMBL" id="UGS36778.1"/>
    </source>
</evidence>
<reference evidence="1" key="1">
    <citation type="journal article" date="2022" name="Int. J. Syst. Evol. Microbiol.">
        <title>Pseudomonas aegrilactucae sp. nov. and Pseudomonas morbosilactucae sp. nov., pathogens causing bacterial rot of lettuce in Japan.</title>
        <authorList>
            <person name="Sawada H."/>
            <person name="Fujikawa T."/>
            <person name="Satou M."/>
        </authorList>
    </citation>
    <scope>NUCLEOTIDE SEQUENCE</scope>
    <source>
        <strain evidence="1">0166_1</strain>
    </source>
</reference>
<dbReference type="KEGG" id="sbae:DSM104329_03189"/>
<organism evidence="1 2">
    <name type="scientific">Capillimicrobium parvum</name>
    <dbReference type="NCBI Taxonomy" id="2884022"/>
    <lineage>
        <taxon>Bacteria</taxon>
        <taxon>Bacillati</taxon>
        <taxon>Actinomycetota</taxon>
        <taxon>Thermoleophilia</taxon>
        <taxon>Solirubrobacterales</taxon>
        <taxon>Capillimicrobiaceae</taxon>
        <taxon>Capillimicrobium</taxon>
    </lineage>
</organism>